<gene>
    <name evidence="1" type="ORF">G7Z17_g8204</name>
</gene>
<accession>A0A9P5H2F7</accession>
<protein>
    <submittedName>
        <fullName evidence="1">Uncharacterized protein</fullName>
    </submittedName>
</protein>
<dbReference type="OrthoDB" id="5078493at2759"/>
<reference evidence="1" key="1">
    <citation type="submission" date="2020-03" db="EMBL/GenBank/DDBJ databases">
        <title>Draft Genome Sequence of Cylindrodendrum hubeiense.</title>
        <authorList>
            <person name="Buettner E."/>
            <person name="Kellner H."/>
        </authorList>
    </citation>
    <scope>NUCLEOTIDE SEQUENCE</scope>
    <source>
        <strain evidence="1">IHI 201604</strain>
    </source>
</reference>
<evidence type="ECO:0000313" key="2">
    <source>
        <dbReference type="Proteomes" id="UP000722485"/>
    </source>
</evidence>
<sequence>MATNWYCSRDGILNLFEGFDLRNVETPVNKPDVSLFRLVTDQGPNLPRHILEWGEAKNNDIVIWSIQEPRSSNANRKIHIAVPTKHRRGIRGKLCKLMADLARGNGRGRELAKSFKIVKVKEEAREAVWHLVRRPEAKILAIKKDQVETWVASVGI</sequence>
<dbReference type="AlphaFoldDB" id="A0A9P5H2F7"/>
<organism evidence="1 2">
    <name type="scientific">Cylindrodendrum hubeiense</name>
    <dbReference type="NCBI Taxonomy" id="595255"/>
    <lineage>
        <taxon>Eukaryota</taxon>
        <taxon>Fungi</taxon>
        <taxon>Dikarya</taxon>
        <taxon>Ascomycota</taxon>
        <taxon>Pezizomycotina</taxon>
        <taxon>Sordariomycetes</taxon>
        <taxon>Hypocreomycetidae</taxon>
        <taxon>Hypocreales</taxon>
        <taxon>Nectriaceae</taxon>
        <taxon>Cylindrodendrum</taxon>
    </lineage>
</organism>
<comment type="caution">
    <text evidence="1">The sequence shown here is derived from an EMBL/GenBank/DDBJ whole genome shotgun (WGS) entry which is preliminary data.</text>
</comment>
<proteinExistence type="predicted"/>
<dbReference type="EMBL" id="JAANBB010000200">
    <property type="protein sequence ID" value="KAF7546771.1"/>
    <property type="molecule type" value="Genomic_DNA"/>
</dbReference>
<dbReference type="Proteomes" id="UP000722485">
    <property type="component" value="Unassembled WGS sequence"/>
</dbReference>
<name>A0A9P5H2F7_9HYPO</name>
<keyword evidence="2" id="KW-1185">Reference proteome</keyword>
<evidence type="ECO:0000313" key="1">
    <source>
        <dbReference type="EMBL" id="KAF7546771.1"/>
    </source>
</evidence>